<gene>
    <name evidence="1" type="ORF">METZ01_LOCUS93624</name>
</gene>
<organism evidence="1">
    <name type="scientific">marine metagenome</name>
    <dbReference type="NCBI Taxonomy" id="408172"/>
    <lineage>
        <taxon>unclassified sequences</taxon>
        <taxon>metagenomes</taxon>
        <taxon>ecological metagenomes</taxon>
    </lineage>
</organism>
<dbReference type="EMBL" id="UINC01009076">
    <property type="protein sequence ID" value="SVA40770.1"/>
    <property type="molecule type" value="Genomic_DNA"/>
</dbReference>
<sequence>MKETSTIQRFEPGDIFAGATLLNNPDDDHAGDGRIIQYDGDLNEKGVLWTEGTTHLLGGLKFAPDGTLWAFDSQAYKVLRISPEGKQLPYANFPKRSFSNVNFAPDGTAILGEHLVGAEIRLPPDRPLGTKLPFLPGEERFGDGHVFRCTVDGDVVQEYATKTHGGMPGFLGVTGSALAPDGKTLIYLSELGTQVFRYDLENDKQLPDLISYSKESGMMAMAIGYLPNETLMMIRGNFREGPKILMLDGEGNSTREYSMEGSGWAALGQTIDNDYALLGNFFTGIVAKFDLNSGEIVARAETGVERALAGIAQFPG</sequence>
<evidence type="ECO:0008006" key="2">
    <source>
        <dbReference type="Google" id="ProtNLM"/>
    </source>
</evidence>
<accession>A0A381VKE2</accession>
<dbReference type="AlphaFoldDB" id="A0A381VKE2"/>
<proteinExistence type="predicted"/>
<name>A0A381VKE2_9ZZZZ</name>
<evidence type="ECO:0000313" key="1">
    <source>
        <dbReference type="EMBL" id="SVA40770.1"/>
    </source>
</evidence>
<protein>
    <recommendedName>
        <fullName evidence="2">SMP-30/Gluconolactonase/LRE-like region domain-containing protein</fullName>
    </recommendedName>
</protein>
<dbReference type="SUPFAM" id="SSF63829">
    <property type="entry name" value="Calcium-dependent phosphotriesterase"/>
    <property type="match status" value="1"/>
</dbReference>
<reference evidence="1" key="1">
    <citation type="submission" date="2018-05" db="EMBL/GenBank/DDBJ databases">
        <authorList>
            <person name="Lanie J.A."/>
            <person name="Ng W.-L."/>
            <person name="Kazmierczak K.M."/>
            <person name="Andrzejewski T.M."/>
            <person name="Davidsen T.M."/>
            <person name="Wayne K.J."/>
            <person name="Tettelin H."/>
            <person name="Glass J.I."/>
            <person name="Rusch D."/>
            <person name="Podicherti R."/>
            <person name="Tsui H.-C.T."/>
            <person name="Winkler M.E."/>
        </authorList>
    </citation>
    <scope>NUCLEOTIDE SEQUENCE</scope>
</reference>